<protein>
    <recommendedName>
        <fullName evidence="3">CRISPR-associated protein, Csd1 family</fullName>
    </recommendedName>
</protein>
<dbReference type="Pfam" id="PF09709">
    <property type="entry name" value="Cas_Csd1"/>
    <property type="match status" value="1"/>
</dbReference>
<keyword evidence="2" id="KW-1185">Reference proteome</keyword>
<proteinExistence type="predicted"/>
<organism evidence="1 2">
    <name type="scientific">Allomeiothermus silvanus (strain ATCC 700542 / DSM 9946 / NBRC 106475 / NCIMB 13440 / VI-R2)</name>
    <name type="common">Thermus silvanus</name>
    <dbReference type="NCBI Taxonomy" id="526227"/>
    <lineage>
        <taxon>Bacteria</taxon>
        <taxon>Thermotogati</taxon>
        <taxon>Deinococcota</taxon>
        <taxon>Deinococci</taxon>
        <taxon>Thermales</taxon>
        <taxon>Thermaceae</taxon>
        <taxon>Allomeiothermus</taxon>
    </lineage>
</organism>
<dbReference type="Proteomes" id="UP000001916">
    <property type="component" value="Plasmid pMESIL01"/>
</dbReference>
<accession>D7BJ39</accession>
<dbReference type="NCBIfam" id="TIGR01863">
    <property type="entry name" value="cas_Csd1"/>
    <property type="match status" value="1"/>
</dbReference>
<dbReference type="InterPro" id="IPR010144">
    <property type="entry name" value="CRISPR-assoc_prot_Csd1-typ"/>
</dbReference>
<dbReference type="EMBL" id="CP002043">
    <property type="protein sequence ID" value="ADH65195.1"/>
    <property type="molecule type" value="Genomic_DNA"/>
</dbReference>
<evidence type="ECO:0000313" key="1">
    <source>
        <dbReference type="EMBL" id="ADH65195.1"/>
    </source>
</evidence>
<dbReference type="eggNOG" id="ENOG502Z7WH">
    <property type="taxonomic scope" value="Bacteria"/>
</dbReference>
<sequence>MLAQLVDYARLKGLGTEPGFTSKEIRWLVGVSPAGQWTELIPLDQAKTAPDLSQPDMMSLPGYLRAQGHTVEQAAHFLADTCAVVFGLPERDAAGNIRRPEEHAKNLQKHAAFRLLIQLAANDVPLLEPIAQALSDPQQVQAFLQKLEAQAQKRGPERLKSTDKISFFVNGRCVLDCPDWHDWWRQFRAHAFPRSGAQGQMPSFASGELVTPASTHPKVTRLGGSAFGHALVTYDKEAFESYGLSQGENAAVDELAATAYRAGLDALLEKAQTLGEMKVVVWYDREIPEEDDFFRDLFAPSSGEAEELQALERAHRVLQALKTGQAPPEIRNSRFFAAAMSPASGRVMVRDWQIGRLEDFVEAVTTWFEHLAIVRRSGDQSASLPGLNRLFLSLQRPKSPEQKLDDYLKPVKTLQVPLWRAALNPRLPIPYAAIAKIMESHTAEVMTGAFSEALQAQKPDAATLGRIYARMGLLKAYHIRKGESMSTALDPQHPSPAYHCGRLMCLLAQIQEAASESEINAGVVQRYYGAASSTPALVLGRLTRLSQHHLAKMAKDAPGLAYWFNTQLAQVWSALGSNLPRTLSLEEQSLFALGYYQQLAQSRKKETPQTQAPTTPSLFQE</sequence>
<reference evidence="1 2" key="1">
    <citation type="journal article" date="2010" name="Stand. Genomic Sci.">
        <title>Complete genome sequence of Meiothermus silvanus type strain (VI-R2).</title>
        <authorList>
            <person name="Sikorski J."/>
            <person name="Tindall B.J."/>
            <person name="Lowry S."/>
            <person name="Lucas S."/>
            <person name="Nolan M."/>
            <person name="Copeland A."/>
            <person name="Glavina Del Rio T."/>
            <person name="Tice H."/>
            <person name="Cheng J.F."/>
            <person name="Han C."/>
            <person name="Pitluck S."/>
            <person name="Liolios K."/>
            <person name="Ivanova N."/>
            <person name="Mavromatis K."/>
            <person name="Mikhailova N."/>
            <person name="Pati A."/>
            <person name="Goodwin L."/>
            <person name="Chen A."/>
            <person name="Palaniappan K."/>
            <person name="Land M."/>
            <person name="Hauser L."/>
            <person name="Chang Y.J."/>
            <person name="Jeffries C.D."/>
            <person name="Rohde M."/>
            <person name="Goker M."/>
            <person name="Woyke T."/>
            <person name="Bristow J."/>
            <person name="Eisen J.A."/>
            <person name="Markowitz V."/>
            <person name="Hugenholtz P."/>
            <person name="Kyrpides N.C."/>
            <person name="Klenk H.P."/>
            <person name="Lapidus A."/>
        </authorList>
    </citation>
    <scope>NUCLEOTIDE SEQUENCE [LARGE SCALE GENOMIC DNA]</scope>
    <source>
        <strain evidence="2">ATCC 700542 / DSM 9946 / VI-R2</strain>
        <plasmid evidence="2">Plasmid pMESIL01</plasmid>
    </source>
</reference>
<evidence type="ECO:0000313" key="2">
    <source>
        <dbReference type="Proteomes" id="UP000001916"/>
    </source>
</evidence>
<geneLocation type="plasmid" evidence="1 2">
    <name>pMESIL01</name>
</geneLocation>
<keyword evidence="1" id="KW-0614">Plasmid</keyword>
<dbReference type="RefSeq" id="WP_013159709.1">
    <property type="nucleotide sequence ID" value="NC_014213.1"/>
</dbReference>
<dbReference type="OrthoDB" id="9778918at2"/>
<name>D7BJ39_ALLS1</name>
<evidence type="ECO:0008006" key="3">
    <source>
        <dbReference type="Google" id="ProtNLM"/>
    </source>
</evidence>
<gene>
    <name evidence="1" type="ORF">Mesil_3383</name>
</gene>
<dbReference type="AlphaFoldDB" id="D7BJ39"/>
<dbReference type="KEGG" id="msv:Mesil_3383"/>
<dbReference type="HOGENOM" id="CLU_031037_0_0_0"/>